<dbReference type="InterPro" id="IPR038231">
    <property type="entry name" value="MepB-like_sf"/>
</dbReference>
<dbReference type="Proteomes" id="UP000247980">
    <property type="component" value="Unassembled WGS sequence"/>
</dbReference>
<evidence type="ECO:0000313" key="1">
    <source>
        <dbReference type="EMBL" id="PYI38236.1"/>
    </source>
</evidence>
<dbReference type="Pfam" id="PF08877">
    <property type="entry name" value="MepB-like"/>
    <property type="match status" value="1"/>
</dbReference>
<proteinExistence type="predicted"/>
<organism evidence="1 2">
    <name type="scientific">Arthrobacter psychrolactophilus</name>
    <dbReference type="NCBI Taxonomy" id="92442"/>
    <lineage>
        <taxon>Bacteria</taxon>
        <taxon>Bacillati</taxon>
        <taxon>Actinomycetota</taxon>
        <taxon>Actinomycetes</taxon>
        <taxon>Micrococcales</taxon>
        <taxon>Micrococcaceae</taxon>
        <taxon>Arthrobacter</taxon>
    </lineage>
</organism>
<name>A0A2V5JKU7_9MICC</name>
<keyword evidence="2" id="KW-1185">Reference proteome</keyword>
<comment type="caution">
    <text evidence="1">The sequence shown here is derived from an EMBL/GenBank/DDBJ whole genome shotgun (WGS) entry which is preliminary data.</text>
</comment>
<dbReference type="InterPro" id="IPR011235">
    <property type="entry name" value="MepB-like"/>
</dbReference>
<sequence length="139" mass="15177">MTRMSWANAVPEPESADYCAHTLTLGERPALFRVAKTTPTKLGQFVTLWLRSTEGPIRPYDMDDGVTLFAIQAGSGAGLGMFMFPADTLAQHGVLSIAGKGGKRAIRVYPPDVVTLSAQARRTQKWQCEFWEPSLFGSA</sequence>
<accession>A0A2V5JKU7</accession>
<gene>
    <name evidence="1" type="ORF">CVS30_11630</name>
</gene>
<dbReference type="EMBL" id="QJVC01000011">
    <property type="protein sequence ID" value="PYI38236.1"/>
    <property type="molecule type" value="Genomic_DNA"/>
</dbReference>
<reference evidence="1 2" key="1">
    <citation type="submission" date="2018-05" db="EMBL/GenBank/DDBJ databases">
        <title>Genetic diversity of glacier-inhabiting Cryobacterium bacteria in China and description of Cryobacterium mengkeensis sp. nov. and Arthrobacter glacialis sp. nov.</title>
        <authorList>
            <person name="Liu Q."/>
            <person name="Xin Y.-H."/>
        </authorList>
    </citation>
    <scope>NUCLEOTIDE SEQUENCE [LARGE SCALE GENOMIC DNA]</scope>
    <source>
        <strain evidence="1 2">B7</strain>
    </source>
</reference>
<dbReference type="OrthoDB" id="4954833at2"/>
<dbReference type="Gene3D" id="3.40.1350.140">
    <property type="entry name" value="MepB-like"/>
    <property type="match status" value="1"/>
</dbReference>
<protein>
    <submittedName>
        <fullName evidence="1">MepB domain containing protein</fullName>
    </submittedName>
</protein>
<dbReference type="AlphaFoldDB" id="A0A2V5JKU7"/>
<evidence type="ECO:0000313" key="2">
    <source>
        <dbReference type="Proteomes" id="UP000247980"/>
    </source>
</evidence>